<feature type="compositionally biased region" description="Basic and acidic residues" evidence="12">
    <location>
        <begin position="1762"/>
        <end position="1773"/>
    </location>
</feature>
<keyword evidence="6" id="KW-0863">Zinc-finger</keyword>
<dbReference type="PANTHER" id="PTHR15507">
    <property type="entry name" value="ZINC FINGER PROTEIN RLF"/>
    <property type="match status" value="1"/>
</dbReference>
<dbReference type="PROSITE" id="PS00028">
    <property type="entry name" value="ZINC_FINGER_C2H2_1"/>
    <property type="match status" value="2"/>
</dbReference>
<feature type="compositionally biased region" description="Basic and acidic residues" evidence="12">
    <location>
        <begin position="1513"/>
        <end position="1524"/>
    </location>
</feature>
<feature type="region of interest" description="Disordered" evidence="12">
    <location>
        <begin position="968"/>
        <end position="988"/>
    </location>
</feature>
<feature type="compositionally biased region" description="Basic and acidic residues" evidence="12">
    <location>
        <begin position="2034"/>
        <end position="2050"/>
    </location>
</feature>
<feature type="compositionally biased region" description="Polar residues" evidence="12">
    <location>
        <begin position="1073"/>
        <end position="1084"/>
    </location>
</feature>
<comment type="subcellular location">
    <subcellularLocation>
        <location evidence="1">Nucleus</location>
    </subcellularLocation>
</comment>
<dbReference type="PANTHER" id="PTHR15507:SF16">
    <property type="entry name" value="ZINC FINGER PROTEIN 654"/>
    <property type="match status" value="1"/>
</dbReference>
<feature type="region of interest" description="Disordered" evidence="12">
    <location>
        <begin position="1631"/>
        <end position="2079"/>
    </location>
</feature>
<keyword evidence="15" id="KW-1185">Reference proteome</keyword>
<feature type="compositionally biased region" description="Basic residues" evidence="12">
    <location>
        <begin position="602"/>
        <end position="617"/>
    </location>
</feature>
<keyword evidence="8" id="KW-0805">Transcription regulation</keyword>
<evidence type="ECO:0000256" key="10">
    <source>
        <dbReference type="ARBA" id="ARBA00023163"/>
    </source>
</evidence>
<proteinExistence type="inferred from homology"/>
<feature type="compositionally biased region" description="Basic residues" evidence="12">
    <location>
        <begin position="476"/>
        <end position="494"/>
    </location>
</feature>
<dbReference type="EMBL" id="CAWUFR010000736">
    <property type="protein sequence ID" value="CAK6980804.1"/>
    <property type="molecule type" value="Genomic_DNA"/>
</dbReference>
<feature type="compositionally biased region" description="Polar residues" evidence="12">
    <location>
        <begin position="1899"/>
        <end position="1909"/>
    </location>
</feature>
<keyword evidence="11" id="KW-0539">Nucleus</keyword>
<feature type="region of interest" description="Disordered" evidence="12">
    <location>
        <begin position="1513"/>
        <end position="1619"/>
    </location>
</feature>
<sequence>MAEEGSVYELEGLEKQLQSLLSRYSSEGLRADSKPFCLDYCKLVEEYASRWQVPLPQLRILEVALCCFARASTFFSSNCDHVLHTLSSLALSVFELLLFFDQKDFHQEPLKHFTVTFQECHSALAKHQNVHLLQVERLVRGGGAWASTALQAILSDSSLPQNEVDECISSELAVFFELRVRYLLSCERLSEALALAKCCARHPTAGQHLFFLQVYLTWLHKTSQHDRLHKEVADFSGKDAVHIICNLEREEKDELLLALSRAFLSQQLRRGNMYYLCDLVFVWSKLHSRLKSSKQSLLEETRQLMLSATNVNSIFPFIRVILQELGDDGIQFCVELCANALESCLSCDVVTKSLIYKTIAGLLPNDLEVCRACALLVFFLERSVDTYKMVYLLYMQPDQDYNVEHSPMRNHIRFETLQVLKKGLPFDPEFWNLIALRTNCLKLMSGKVVDAALEEIMDEKWISKYCTKEAASRSRTSCHKGSKGAAAKKRHHKEDRHPKEDITDMESKRLKLAHGKTRLNVDHALKKKGNQGSRHMKEASSEPLRRSFWQLDRIQDNVVVAYGEQRRTTRLSEKNPPKRRIRKPKWLLEDSGTHEENSVPSKFKKHGLKHGKHHRSSVVKGSESGQIKNNSKHKVAVNSHLKAKENNTKLQKGLDSHESACTPQVILELSLPDNELMGTFADDACNKQRGFPQMLLYKPTVKLPATSQPVKAVHRKEVILRARDATMFVQQLHCYTRRQKGKRNGSNIHGSVSTITRSSVQGSPPKDPTRELCESPDVEMKGGIASQTPEASESSVLEKVLQKKTSARELFEKSAVEMKVATPSQTSDAQKVTETSILEKVPQAQTTEKVSQTISSARELCEESAVEMKVTIASQTPAAAKATQSSVIDKVSKAHNIKDVSKTTASAEVSQTSTAHNNRMVVTDEIPPNSSTAIVSNTGAPGEQAQSSLSTWCKGATNDVAHVKANTPEVVHKDSDGHSKDELKRDRADTSVQKGTIYGENIGTLCESTCVSTEPDSLHDISALTLVTEMVTEFPPGELARDLENHKQPGPEDGAPKESTSVLKPNVPHKIRTTSSCSLPQQGASAIADMQGKKEYEGSDDSDAETVESEESKLEYNCIFCNKDFKGHRVVVHAMFHYRKDECMFCGTMFKDDLLAMMHLSDHIEKLKKIKAQENCVSETKDISTPKTSSKAKNTNVSSGLRSSGRQRKCTVRPNSLSNLESSPSESRKLRSRDKPADGQDLQEKEKNKHHDSKTPVHKVNGHVGKKKQLDRMKQSNTNSKNKQPLKQREIKQEGTSDGGLNPGLVENHDLNVDSSTTSVQVKEEFGCSTEDTVKETESLQVLKTATKQNGQVVEEKNVDPQEKVCCPADGCTWFTDQSKNRVALLYHALDDHYGDVKPLQLSFQISNSRCSICMRVLWSFEHFQHHVERHKLAPRHPCLHQDCTVRFKTGMEMRRHARRHSPLQAVCCLPGCSQLFICLWALNLHEREHYASKSTKPIMNTNVQTNEKHNNSLAEQKHDHKPTDSTAATTVKKTLSVKTARKLRGQAAHNSSTGKNVSAPPLSNVKSSLLKQETNETKDSNVLKNLSNKDTTAESDVPNLRLRQPLRKRQVAKTNLLAPKTHKVLSLLKHKSKMRHKFKKQQVKVNTKDPKRRGRPPKSNKAVHDENTTTDCNNEAIKKKTQPPASPSETAETSTVGNKLKVEEEKSQHVQDEVKITETSTDESKSKKSVNKHVKQNVLHNKSAPAVTAKSLNQSVTSTSAEKKQKLTADKGKKSHITKKRCAPDDSHTASLDSIKSKKQKVTNSNKTAKTVNKKCSKKELGVSTASKNLAKSKSETKAAGAVESLADEERKAEAENPNSTQNIPGNSFNEITSPHTTSGEKKQKLSTKENKSHAPKENNTQTASSDSGKAKKKHTVIIKKGDKKTAKERRPCKDQNKTSASKKTAKSKSVVQQAEAKAAAGESCPNVEGEAKEETSDATLDSPGSSSVSAVTANIENETTPPQTSPEENKQKETTKKSQDVKKSEHKKAKVLKKEGDTKKKCPRKDESTPPAPKKTKPKTQPKVKTEERAESEDDKSTVCIDTLAEYGKKPYMRLPPTAYLDEKFITMPKRRKGMLSFQSSQKCPPPEQANVTAAQQRQRCANCFATFNSAEELQSHLQLQSCSNLFGFDSDDEGNS</sequence>
<feature type="compositionally biased region" description="Basic and acidic residues" evidence="12">
    <location>
        <begin position="1041"/>
        <end position="1056"/>
    </location>
</feature>
<evidence type="ECO:0000256" key="5">
    <source>
        <dbReference type="ARBA" id="ARBA00022737"/>
    </source>
</evidence>
<feature type="compositionally biased region" description="Basic and acidic residues" evidence="12">
    <location>
        <begin position="495"/>
        <end position="507"/>
    </location>
</feature>
<keyword evidence="5" id="KW-0677">Repeat</keyword>
<dbReference type="InterPro" id="IPR052251">
    <property type="entry name" value="GH-ZnFinger_Regulators"/>
</dbReference>
<dbReference type="InterPro" id="IPR057986">
    <property type="entry name" value="TPR_Rlf/292/654"/>
</dbReference>
<comment type="caution">
    <text evidence="14">The sequence shown here is derived from an EMBL/GenBank/DDBJ whole genome shotgun (WGS) entry which is preliminary data.</text>
</comment>
<feature type="region of interest" description="Disordered" evidence="12">
    <location>
        <begin position="473"/>
        <end position="507"/>
    </location>
</feature>
<feature type="compositionally biased region" description="Basic residues" evidence="12">
    <location>
        <begin position="1631"/>
        <end position="1643"/>
    </location>
</feature>
<feature type="region of interest" description="Disordered" evidence="12">
    <location>
        <begin position="1176"/>
        <end position="1311"/>
    </location>
</feature>
<evidence type="ECO:0000256" key="6">
    <source>
        <dbReference type="ARBA" id="ARBA00022771"/>
    </source>
</evidence>
<feature type="compositionally biased region" description="Polar residues" evidence="12">
    <location>
        <begin position="1979"/>
        <end position="2008"/>
    </location>
</feature>
<feature type="compositionally biased region" description="Basic and acidic residues" evidence="12">
    <location>
        <begin position="970"/>
        <end position="988"/>
    </location>
</feature>
<feature type="compositionally biased region" description="Basic and acidic residues" evidence="12">
    <location>
        <begin position="2009"/>
        <end position="2025"/>
    </location>
</feature>
<evidence type="ECO:0000256" key="8">
    <source>
        <dbReference type="ARBA" id="ARBA00023015"/>
    </source>
</evidence>
<evidence type="ECO:0000256" key="7">
    <source>
        <dbReference type="ARBA" id="ARBA00022833"/>
    </source>
</evidence>
<accession>A0AAV1QBJ4</accession>
<feature type="compositionally biased region" description="Polar residues" evidence="12">
    <location>
        <begin position="1525"/>
        <end position="1538"/>
    </location>
</feature>
<feature type="compositionally biased region" description="Acidic residues" evidence="12">
    <location>
        <begin position="1098"/>
        <end position="1108"/>
    </location>
</feature>
<feature type="compositionally biased region" description="Polar residues" evidence="12">
    <location>
        <begin position="1803"/>
        <end position="1812"/>
    </location>
</feature>
<evidence type="ECO:0000256" key="4">
    <source>
        <dbReference type="ARBA" id="ARBA00022723"/>
    </source>
</evidence>
<dbReference type="Proteomes" id="UP001314229">
    <property type="component" value="Unassembled WGS sequence"/>
</dbReference>
<evidence type="ECO:0000256" key="3">
    <source>
        <dbReference type="ARBA" id="ARBA00022553"/>
    </source>
</evidence>
<feature type="compositionally biased region" description="Basic and acidic residues" evidence="12">
    <location>
        <begin position="1921"/>
        <end position="1938"/>
    </location>
</feature>
<evidence type="ECO:0000256" key="1">
    <source>
        <dbReference type="ARBA" id="ARBA00004123"/>
    </source>
</evidence>
<comment type="similarity">
    <text evidence="2">Belongs to the krueppel C2H2-type zinc-finger protein family.</text>
</comment>
<keyword evidence="4" id="KW-0479">Metal-binding</keyword>
<feature type="region of interest" description="Disordered" evidence="12">
    <location>
        <begin position="739"/>
        <end position="776"/>
    </location>
</feature>
<keyword evidence="7" id="KW-0862">Zinc</keyword>
<dbReference type="GO" id="GO:0000981">
    <property type="term" value="F:DNA-binding transcription factor activity, RNA polymerase II-specific"/>
    <property type="evidence" value="ECO:0007669"/>
    <property type="project" value="TreeGrafter"/>
</dbReference>
<reference evidence="14 15" key="1">
    <citation type="submission" date="2024-01" db="EMBL/GenBank/DDBJ databases">
        <authorList>
            <person name="Alioto T."/>
            <person name="Alioto T."/>
            <person name="Gomez Garrido J."/>
        </authorList>
    </citation>
    <scope>NUCLEOTIDE SEQUENCE [LARGE SCALE GENOMIC DNA]</scope>
</reference>
<feature type="compositionally biased region" description="Polar residues" evidence="12">
    <location>
        <begin position="1185"/>
        <end position="1204"/>
    </location>
</feature>
<feature type="region of interest" description="Disordered" evidence="12">
    <location>
        <begin position="569"/>
        <end position="632"/>
    </location>
</feature>
<feature type="compositionally biased region" description="Low complexity" evidence="12">
    <location>
        <begin position="1213"/>
        <end position="1225"/>
    </location>
</feature>
<feature type="compositionally biased region" description="Polar residues" evidence="12">
    <location>
        <begin position="1858"/>
        <end position="1879"/>
    </location>
</feature>
<evidence type="ECO:0000256" key="12">
    <source>
        <dbReference type="SAM" id="MobiDB-lite"/>
    </source>
</evidence>
<dbReference type="Pfam" id="PF25580">
    <property type="entry name" value="TPR_Rlf"/>
    <property type="match status" value="1"/>
</dbReference>
<evidence type="ECO:0000259" key="13">
    <source>
        <dbReference type="PROSITE" id="PS00028"/>
    </source>
</evidence>
<organism evidence="14 15">
    <name type="scientific">Scomber scombrus</name>
    <name type="common">Atlantic mackerel</name>
    <name type="synonym">Scomber vernalis</name>
    <dbReference type="NCBI Taxonomy" id="13677"/>
    <lineage>
        <taxon>Eukaryota</taxon>
        <taxon>Metazoa</taxon>
        <taxon>Chordata</taxon>
        <taxon>Craniata</taxon>
        <taxon>Vertebrata</taxon>
        <taxon>Euteleostomi</taxon>
        <taxon>Actinopterygii</taxon>
        <taxon>Neopterygii</taxon>
        <taxon>Teleostei</taxon>
        <taxon>Neoteleostei</taxon>
        <taxon>Acanthomorphata</taxon>
        <taxon>Pelagiaria</taxon>
        <taxon>Scombriformes</taxon>
        <taxon>Scombridae</taxon>
        <taxon>Scomber</taxon>
    </lineage>
</organism>
<keyword evidence="10" id="KW-0804">Transcription</keyword>
<dbReference type="GO" id="GO:0008270">
    <property type="term" value="F:zinc ion binding"/>
    <property type="evidence" value="ECO:0007669"/>
    <property type="project" value="UniProtKB-KW"/>
</dbReference>
<feature type="compositionally biased region" description="Basic and acidic residues" evidence="12">
    <location>
        <begin position="1701"/>
        <end position="1727"/>
    </location>
</feature>
<name>A0AAV1QBJ4_SCOSC</name>
<feature type="compositionally biased region" description="Basic and acidic residues" evidence="12">
    <location>
        <begin position="1226"/>
        <end position="1255"/>
    </location>
</feature>
<dbReference type="InterPro" id="IPR013087">
    <property type="entry name" value="Znf_C2H2_type"/>
</dbReference>
<evidence type="ECO:0000256" key="11">
    <source>
        <dbReference type="ARBA" id="ARBA00023242"/>
    </source>
</evidence>
<feature type="compositionally biased region" description="Basic and acidic residues" evidence="12">
    <location>
        <begin position="1880"/>
        <end position="1898"/>
    </location>
</feature>
<protein>
    <submittedName>
        <fullName evidence="14">Uncharacterized protein LOC128354359</fullName>
    </submittedName>
</protein>
<feature type="compositionally biased region" description="Polar residues" evidence="12">
    <location>
        <begin position="1275"/>
        <end position="1285"/>
    </location>
</feature>
<keyword evidence="9" id="KW-0238">DNA-binding</keyword>
<evidence type="ECO:0000256" key="9">
    <source>
        <dbReference type="ARBA" id="ARBA00023125"/>
    </source>
</evidence>
<evidence type="ECO:0000256" key="2">
    <source>
        <dbReference type="ARBA" id="ARBA00006991"/>
    </source>
</evidence>
<feature type="compositionally biased region" description="Polar residues" evidence="12">
    <location>
        <begin position="1751"/>
        <end position="1761"/>
    </location>
</feature>
<feature type="compositionally biased region" description="Polar residues" evidence="12">
    <location>
        <begin position="744"/>
        <end position="762"/>
    </location>
</feature>
<dbReference type="SMART" id="SM00355">
    <property type="entry name" value="ZnF_C2H2"/>
    <property type="match status" value="7"/>
</dbReference>
<keyword evidence="3" id="KW-0597">Phosphoprotein</keyword>
<feature type="region of interest" description="Disordered" evidence="12">
    <location>
        <begin position="1041"/>
        <end position="1108"/>
    </location>
</feature>
<feature type="compositionally biased region" description="Polar residues" evidence="12">
    <location>
        <begin position="1688"/>
        <end position="1698"/>
    </location>
</feature>
<gene>
    <name evidence="14" type="ORF">FSCOSCO3_A037397</name>
</gene>
<feature type="compositionally biased region" description="Basic residues" evidence="12">
    <location>
        <begin position="1256"/>
        <end position="1267"/>
    </location>
</feature>
<feature type="domain" description="C2H2-type" evidence="13">
    <location>
        <begin position="1468"/>
        <end position="1490"/>
    </location>
</feature>
<feature type="domain" description="C2H2-type" evidence="13">
    <location>
        <begin position="1439"/>
        <end position="1461"/>
    </location>
</feature>
<dbReference type="GO" id="GO:0003677">
    <property type="term" value="F:DNA binding"/>
    <property type="evidence" value="ECO:0007669"/>
    <property type="project" value="UniProtKB-KW"/>
</dbReference>
<dbReference type="GO" id="GO:0005634">
    <property type="term" value="C:nucleus"/>
    <property type="evidence" value="ECO:0007669"/>
    <property type="project" value="UniProtKB-SubCell"/>
</dbReference>
<evidence type="ECO:0000313" key="15">
    <source>
        <dbReference type="Proteomes" id="UP001314229"/>
    </source>
</evidence>
<evidence type="ECO:0000313" key="14">
    <source>
        <dbReference type="EMBL" id="CAK6980804.1"/>
    </source>
</evidence>
<feature type="compositionally biased region" description="Basic and acidic residues" evidence="12">
    <location>
        <begin position="586"/>
        <end position="597"/>
    </location>
</feature>